<reference evidence="2 3" key="1">
    <citation type="submission" date="2024-05" db="EMBL/GenBank/DDBJ databases">
        <title>Genome sequencing and assembly of Indian major carp, Cirrhinus mrigala (Hamilton, 1822).</title>
        <authorList>
            <person name="Mohindra V."/>
            <person name="Chowdhury L.M."/>
            <person name="Lal K."/>
            <person name="Jena J.K."/>
        </authorList>
    </citation>
    <scope>NUCLEOTIDE SEQUENCE [LARGE SCALE GENOMIC DNA]</scope>
    <source>
        <strain evidence="2">CM1030</strain>
        <tissue evidence="2">Blood</tissue>
    </source>
</reference>
<feature type="transmembrane region" description="Helical" evidence="1">
    <location>
        <begin position="34"/>
        <end position="57"/>
    </location>
</feature>
<accession>A0ABD0PL92</accession>
<sequence>MVTYETTVVDLEASAGRVYQTTVAPVPVKPSKSWIWKTIVAIAFIALCAVAAALFALHVT</sequence>
<organism evidence="2 3">
    <name type="scientific">Cirrhinus mrigala</name>
    <name type="common">Mrigala</name>
    <dbReference type="NCBI Taxonomy" id="683832"/>
    <lineage>
        <taxon>Eukaryota</taxon>
        <taxon>Metazoa</taxon>
        <taxon>Chordata</taxon>
        <taxon>Craniata</taxon>
        <taxon>Vertebrata</taxon>
        <taxon>Euteleostomi</taxon>
        <taxon>Actinopterygii</taxon>
        <taxon>Neopterygii</taxon>
        <taxon>Teleostei</taxon>
        <taxon>Ostariophysi</taxon>
        <taxon>Cypriniformes</taxon>
        <taxon>Cyprinidae</taxon>
        <taxon>Labeoninae</taxon>
        <taxon>Labeonini</taxon>
        <taxon>Cirrhinus</taxon>
    </lineage>
</organism>
<dbReference type="AlphaFoldDB" id="A0ABD0PL92"/>
<dbReference type="EMBL" id="JAMKFB020000015">
    <property type="protein sequence ID" value="KAL0174795.1"/>
    <property type="molecule type" value="Genomic_DNA"/>
</dbReference>
<name>A0ABD0PL92_CIRMR</name>
<evidence type="ECO:0000256" key="1">
    <source>
        <dbReference type="SAM" id="Phobius"/>
    </source>
</evidence>
<keyword evidence="1" id="KW-0812">Transmembrane</keyword>
<evidence type="ECO:0000313" key="3">
    <source>
        <dbReference type="Proteomes" id="UP001529510"/>
    </source>
</evidence>
<keyword evidence="1" id="KW-1133">Transmembrane helix</keyword>
<dbReference type="Proteomes" id="UP001529510">
    <property type="component" value="Unassembled WGS sequence"/>
</dbReference>
<feature type="non-terminal residue" evidence="2">
    <location>
        <position position="60"/>
    </location>
</feature>
<keyword evidence="3" id="KW-1185">Reference proteome</keyword>
<evidence type="ECO:0000313" key="2">
    <source>
        <dbReference type="EMBL" id="KAL0174795.1"/>
    </source>
</evidence>
<keyword evidence="1" id="KW-0472">Membrane</keyword>
<gene>
    <name evidence="2" type="ORF">M9458_030763</name>
</gene>
<comment type="caution">
    <text evidence="2">The sequence shown here is derived from an EMBL/GenBank/DDBJ whole genome shotgun (WGS) entry which is preliminary data.</text>
</comment>
<protein>
    <submittedName>
        <fullName evidence="2">Uncharacterized protein</fullName>
    </submittedName>
</protein>
<proteinExistence type="predicted"/>